<dbReference type="EMBL" id="CAJFDH010000003">
    <property type="protein sequence ID" value="CAD5215094.1"/>
    <property type="molecule type" value="Genomic_DNA"/>
</dbReference>
<feature type="compositionally biased region" description="Basic and acidic residues" evidence="1">
    <location>
        <begin position="155"/>
        <end position="175"/>
    </location>
</feature>
<feature type="compositionally biased region" description="Basic and acidic residues" evidence="1">
    <location>
        <begin position="380"/>
        <end position="389"/>
    </location>
</feature>
<dbReference type="Proteomes" id="UP000783686">
    <property type="component" value="Unassembled WGS sequence"/>
</dbReference>
<dbReference type="EMBL" id="CAJFCW020000003">
    <property type="protein sequence ID" value="CAG9103576.1"/>
    <property type="molecule type" value="Genomic_DNA"/>
</dbReference>
<feature type="compositionally biased region" description="Low complexity" evidence="1">
    <location>
        <begin position="392"/>
        <end position="415"/>
    </location>
</feature>
<feature type="compositionally biased region" description="Basic and acidic residues" evidence="1">
    <location>
        <begin position="43"/>
        <end position="66"/>
    </location>
</feature>
<organism evidence="2 3">
    <name type="scientific">Bursaphelenchus okinawaensis</name>
    <dbReference type="NCBI Taxonomy" id="465554"/>
    <lineage>
        <taxon>Eukaryota</taxon>
        <taxon>Metazoa</taxon>
        <taxon>Ecdysozoa</taxon>
        <taxon>Nematoda</taxon>
        <taxon>Chromadorea</taxon>
        <taxon>Rhabditida</taxon>
        <taxon>Tylenchina</taxon>
        <taxon>Tylenchomorpha</taxon>
        <taxon>Aphelenchoidea</taxon>
        <taxon>Aphelenchoididae</taxon>
        <taxon>Bursaphelenchus</taxon>
    </lineage>
</organism>
<evidence type="ECO:0000313" key="2">
    <source>
        <dbReference type="EMBL" id="CAD5215094.1"/>
    </source>
</evidence>
<accession>A0A811KIZ2</accession>
<feature type="compositionally biased region" description="Basic and acidic residues" evidence="1">
    <location>
        <begin position="219"/>
        <end position="252"/>
    </location>
</feature>
<feature type="compositionally biased region" description="Basic and acidic residues" evidence="1">
    <location>
        <begin position="73"/>
        <end position="82"/>
    </location>
</feature>
<feature type="compositionally biased region" description="Polar residues" evidence="1">
    <location>
        <begin position="416"/>
        <end position="427"/>
    </location>
</feature>
<feature type="compositionally biased region" description="Low complexity" evidence="1">
    <location>
        <begin position="319"/>
        <end position="331"/>
    </location>
</feature>
<feature type="compositionally biased region" description="Polar residues" evidence="1">
    <location>
        <begin position="335"/>
        <end position="370"/>
    </location>
</feature>
<feature type="compositionally biased region" description="Basic and acidic residues" evidence="1">
    <location>
        <begin position="507"/>
        <end position="520"/>
    </location>
</feature>
<evidence type="ECO:0000313" key="3">
    <source>
        <dbReference type="Proteomes" id="UP000614601"/>
    </source>
</evidence>
<feature type="region of interest" description="Disordered" evidence="1">
    <location>
        <begin position="1"/>
        <end position="427"/>
    </location>
</feature>
<feature type="compositionally biased region" description="Basic and acidic residues" evidence="1">
    <location>
        <begin position="93"/>
        <end position="125"/>
    </location>
</feature>
<feature type="region of interest" description="Disordered" evidence="1">
    <location>
        <begin position="507"/>
        <end position="541"/>
    </location>
</feature>
<protein>
    <submittedName>
        <fullName evidence="2">Uncharacterized protein</fullName>
    </submittedName>
</protein>
<feature type="compositionally biased region" description="Basic and acidic residues" evidence="1">
    <location>
        <begin position="261"/>
        <end position="280"/>
    </location>
</feature>
<feature type="compositionally biased region" description="Low complexity" evidence="1">
    <location>
        <begin position="609"/>
        <end position="618"/>
    </location>
</feature>
<gene>
    <name evidence="2" type="ORF">BOKJ2_LOCUS5921</name>
</gene>
<dbReference type="Proteomes" id="UP000614601">
    <property type="component" value="Unassembled WGS sequence"/>
</dbReference>
<feature type="region of interest" description="Disordered" evidence="1">
    <location>
        <begin position="648"/>
        <end position="684"/>
    </location>
</feature>
<keyword evidence="3" id="KW-1185">Reference proteome</keyword>
<proteinExistence type="predicted"/>
<reference evidence="2" key="1">
    <citation type="submission" date="2020-09" db="EMBL/GenBank/DDBJ databases">
        <authorList>
            <person name="Kikuchi T."/>
        </authorList>
    </citation>
    <scope>NUCLEOTIDE SEQUENCE</scope>
    <source>
        <strain evidence="2">SH1</strain>
    </source>
</reference>
<feature type="region of interest" description="Disordered" evidence="1">
    <location>
        <begin position="604"/>
        <end position="625"/>
    </location>
</feature>
<feature type="region of interest" description="Disordered" evidence="1">
    <location>
        <begin position="463"/>
        <end position="490"/>
    </location>
</feature>
<dbReference type="AlphaFoldDB" id="A0A811KIZ2"/>
<evidence type="ECO:0000256" key="1">
    <source>
        <dbReference type="SAM" id="MobiDB-lite"/>
    </source>
</evidence>
<comment type="caution">
    <text evidence="2">The sequence shown here is derived from an EMBL/GenBank/DDBJ whole genome shotgun (WGS) entry which is preliminary data.</text>
</comment>
<name>A0A811KIZ2_9BILA</name>
<sequence>MSKRKSTYDRQIPSDGNQRKQNDEQEYETPTDQGYVMLNLKSSKSDEKVPENRSKDVFHTLSEMERAGTPSDRQSRRDEPSESARQPRRRRDRAPDLHEGRGGSRYRESEKDDVERGDGRERETSKSNNRRRKESSTEAAMKRRREAGRISRQRPSYEEKPDPRKGTDGAHKDDSSYEMVDLSNVDTLPSPPKDGSEEPSTSTAVENTDRKRVRRRERRDKEKRRQESEVARRQERVKARKESEKGNERRQESAPIEEDNEKEKKEEEQERMKKEMDEFWNRVPKKKDKKPQEQTHNRKQRTKSSTQAKNQKPKKSKSGPKTGTKPKNGTRGKSETNLNKGTGLNTSTSFNMTTSPGSATSPRQSTSRVNAQFLENLLTAHEKSGDLEYKPSGTNSTNSSSTGNTASSTSSTSNTLEKPSSSNLSVKKSFMNLSSDTIGSLNGIPQVPPEVVAKSEKYRRLSAISQNFKPKESEKQSLNGTLNDSDKSTGLRSIKDVKDLERALLKGEAARKKKETRELESLPPAQNTLPPRPPANEEGIPLSLKQREYLQDFKDRYTLAKEEARRTKAALWKASVQAVVSEQKALKLKKEFLRIKRQLLEMKNRSRVRTSTPRPSMSDGSDLLSRSVNSTARSSYCFSQYNLDDGQAEGYETADPREVYIRSESSQPSAGIARSGNRRYRSAN</sequence>